<name>A0A9D3MSM5_ANGAN</name>
<comment type="caution">
    <text evidence="2">The sequence shown here is derived from an EMBL/GenBank/DDBJ whole genome shotgun (WGS) entry which is preliminary data.</text>
</comment>
<dbReference type="EMBL" id="JAFIRN010000002">
    <property type="protein sequence ID" value="KAG5854177.1"/>
    <property type="molecule type" value="Genomic_DNA"/>
</dbReference>
<reference evidence="2" key="1">
    <citation type="submission" date="2021-01" db="EMBL/GenBank/DDBJ databases">
        <title>A chromosome-scale assembly of European eel, Anguilla anguilla.</title>
        <authorList>
            <person name="Henkel C."/>
            <person name="Jong-Raadsen S.A."/>
            <person name="Dufour S."/>
            <person name="Weltzien F.-A."/>
            <person name="Palstra A.P."/>
            <person name="Pelster B."/>
            <person name="Spaink H.P."/>
            <person name="Van Den Thillart G.E."/>
            <person name="Jansen H."/>
            <person name="Zahm M."/>
            <person name="Klopp C."/>
            <person name="Cedric C."/>
            <person name="Louis A."/>
            <person name="Berthelot C."/>
            <person name="Parey E."/>
            <person name="Roest Crollius H."/>
            <person name="Montfort J."/>
            <person name="Robinson-Rechavi M."/>
            <person name="Bucao C."/>
            <person name="Bouchez O."/>
            <person name="Gislard M."/>
            <person name="Lluch J."/>
            <person name="Milhes M."/>
            <person name="Lampietro C."/>
            <person name="Lopez Roques C."/>
            <person name="Donnadieu C."/>
            <person name="Braasch I."/>
            <person name="Desvignes T."/>
            <person name="Postlethwait J."/>
            <person name="Bobe J."/>
            <person name="Guiguen Y."/>
            <person name="Dirks R."/>
        </authorList>
    </citation>
    <scope>NUCLEOTIDE SEQUENCE</scope>
    <source>
        <strain evidence="2">Tag_6206</strain>
        <tissue evidence="2">Liver</tissue>
    </source>
</reference>
<keyword evidence="3" id="KW-1185">Reference proteome</keyword>
<keyword evidence="1" id="KW-1133">Transmembrane helix</keyword>
<evidence type="ECO:0000313" key="3">
    <source>
        <dbReference type="Proteomes" id="UP001044222"/>
    </source>
</evidence>
<evidence type="ECO:0000256" key="1">
    <source>
        <dbReference type="SAM" id="Phobius"/>
    </source>
</evidence>
<organism evidence="2 3">
    <name type="scientific">Anguilla anguilla</name>
    <name type="common">European freshwater eel</name>
    <name type="synonym">Muraena anguilla</name>
    <dbReference type="NCBI Taxonomy" id="7936"/>
    <lineage>
        <taxon>Eukaryota</taxon>
        <taxon>Metazoa</taxon>
        <taxon>Chordata</taxon>
        <taxon>Craniata</taxon>
        <taxon>Vertebrata</taxon>
        <taxon>Euteleostomi</taxon>
        <taxon>Actinopterygii</taxon>
        <taxon>Neopterygii</taxon>
        <taxon>Teleostei</taxon>
        <taxon>Anguilliformes</taxon>
        <taxon>Anguillidae</taxon>
        <taxon>Anguilla</taxon>
    </lineage>
</organism>
<feature type="transmembrane region" description="Helical" evidence="1">
    <location>
        <begin position="141"/>
        <end position="164"/>
    </location>
</feature>
<gene>
    <name evidence="2" type="ORF">ANANG_G00034900</name>
</gene>
<feature type="transmembrane region" description="Helical" evidence="1">
    <location>
        <begin position="113"/>
        <end position="129"/>
    </location>
</feature>
<evidence type="ECO:0000313" key="2">
    <source>
        <dbReference type="EMBL" id="KAG5854177.1"/>
    </source>
</evidence>
<accession>A0A9D3MSM5</accession>
<dbReference type="AlphaFoldDB" id="A0A9D3MSM5"/>
<sequence length="169" mass="19208">MQSFTISSSVYGFILFISSWVILNDAVVAFSLVFTWKYVFCTDRCCLSLLSFSVLRPAPPPIGKSIQNFGCFVSRWHSKLDLLNCEIVLSQRRQMHLPTPLDTKKNPSSHSSFNVLLSWFCVCLRFLFWPPDGCTSVCSSVPFPCLIVLLFSVILLFFWLCLVFPSLSV</sequence>
<keyword evidence="1" id="KW-0812">Transmembrane</keyword>
<dbReference type="Proteomes" id="UP001044222">
    <property type="component" value="Unassembled WGS sequence"/>
</dbReference>
<proteinExistence type="predicted"/>
<feature type="transmembrane region" description="Helical" evidence="1">
    <location>
        <begin position="12"/>
        <end position="34"/>
    </location>
</feature>
<keyword evidence="1" id="KW-0472">Membrane</keyword>
<protein>
    <submittedName>
        <fullName evidence="2">Uncharacterized protein</fullName>
    </submittedName>
</protein>